<name>A0A0V1LHS0_9BILA</name>
<gene>
    <name evidence="2" type="ORF">T02_7665</name>
</gene>
<evidence type="ECO:0000313" key="2">
    <source>
        <dbReference type="EMBL" id="KRZ58606.1"/>
    </source>
</evidence>
<keyword evidence="1" id="KW-0812">Transmembrane</keyword>
<evidence type="ECO:0000313" key="3">
    <source>
        <dbReference type="Proteomes" id="UP000054721"/>
    </source>
</evidence>
<keyword evidence="3" id="KW-1185">Reference proteome</keyword>
<accession>A0A0V1LHS0</accession>
<evidence type="ECO:0000256" key="1">
    <source>
        <dbReference type="SAM" id="Phobius"/>
    </source>
</evidence>
<dbReference type="AlphaFoldDB" id="A0A0V1LHS0"/>
<protein>
    <submittedName>
        <fullName evidence="2">Uncharacterized protein</fullName>
    </submittedName>
</protein>
<proteinExistence type="predicted"/>
<dbReference type="EMBL" id="JYDW01000054">
    <property type="protein sequence ID" value="KRZ58606.1"/>
    <property type="molecule type" value="Genomic_DNA"/>
</dbReference>
<sequence length="157" mass="16582">MSPSNVGNFGIGLVELVLGLLFLVAVGWVISADDGISAAASRWWAWRCMVLSLSISSSNSIIAASLSSSGMLSSYLADGFYVCWSSAKLLQLIYPVLQCRSFGVVCSGSAPLTGHGSGRVICGRCSIAGSITSWIHRWLVRLRLGGPENVGKSLVRT</sequence>
<comment type="caution">
    <text evidence="2">The sequence shown here is derived from an EMBL/GenBank/DDBJ whole genome shotgun (WGS) entry which is preliminary data.</text>
</comment>
<reference evidence="2 3" key="1">
    <citation type="submission" date="2015-05" db="EMBL/GenBank/DDBJ databases">
        <title>Evolution of Trichinella species and genotypes.</title>
        <authorList>
            <person name="Korhonen P.K."/>
            <person name="Edoardo P."/>
            <person name="Giuseppe L.R."/>
            <person name="Gasser R.B."/>
        </authorList>
    </citation>
    <scope>NUCLEOTIDE SEQUENCE [LARGE SCALE GENOMIC DNA]</scope>
    <source>
        <strain evidence="2">ISS10</strain>
    </source>
</reference>
<keyword evidence="1" id="KW-0472">Membrane</keyword>
<keyword evidence="1" id="KW-1133">Transmembrane helix</keyword>
<dbReference type="Proteomes" id="UP000054721">
    <property type="component" value="Unassembled WGS sequence"/>
</dbReference>
<dbReference type="OrthoDB" id="5920395at2759"/>
<feature type="transmembrane region" description="Helical" evidence="1">
    <location>
        <begin position="12"/>
        <end position="31"/>
    </location>
</feature>
<organism evidence="2 3">
    <name type="scientific">Trichinella nativa</name>
    <dbReference type="NCBI Taxonomy" id="6335"/>
    <lineage>
        <taxon>Eukaryota</taxon>
        <taxon>Metazoa</taxon>
        <taxon>Ecdysozoa</taxon>
        <taxon>Nematoda</taxon>
        <taxon>Enoplea</taxon>
        <taxon>Dorylaimia</taxon>
        <taxon>Trichinellida</taxon>
        <taxon>Trichinellidae</taxon>
        <taxon>Trichinella</taxon>
    </lineage>
</organism>